<feature type="signal peptide" evidence="2">
    <location>
        <begin position="1"/>
        <end position="23"/>
    </location>
</feature>
<dbReference type="OrthoDB" id="4336385at2"/>
<gene>
    <name evidence="4" type="ORF">IQ63_02125</name>
</gene>
<evidence type="ECO:0000313" key="4">
    <source>
        <dbReference type="EMBL" id="KND39592.1"/>
    </source>
</evidence>
<evidence type="ECO:0000259" key="3">
    <source>
        <dbReference type="Pfam" id="PF03413"/>
    </source>
</evidence>
<dbReference type="AlphaFoldDB" id="A0A0L0KN26"/>
<protein>
    <recommendedName>
        <fullName evidence="3">PepSY domain-containing protein</fullName>
    </recommendedName>
</protein>
<sequence length="195" mass="20204">MKRSITITAVAVSAVLAGGTALALTNGEGRGGESREGVDQVRVAVQTDGADDAGRAGQSTVTTSGLTVAQAIDAALKSRPGTVLSADLDTDDDDAGRGWEVEILASDTKTYEVRVDPATGKVLTTHLDPDTHRAPQGLTARQATEAAAPKGTVVSVDSDDDHGGVWEVETRDAQGKERDWHVNAKNGTVTADRES</sequence>
<dbReference type="PATRIC" id="fig|42234.21.peg.437"/>
<evidence type="ECO:0000313" key="5">
    <source>
        <dbReference type="Proteomes" id="UP000037151"/>
    </source>
</evidence>
<evidence type="ECO:0000256" key="2">
    <source>
        <dbReference type="SAM" id="SignalP"/>
    </source>
</evidence>
<dbReference type="Pfam" id="PF03413">
    <property type="entry name" value="PepSY"/>
    <property type="match status" value="2"/>
</dbReference>
<feature type="region of interest" description="Disordered" evidence="1">
    <location>
        <begin position="171"/>
        <end position="195"/>
    </location>
</feature>
<accession>A0A0L0KN26</accession>
<dbReference type="Gene3D" id="3.10.450.40">
    <property type="match status" value="2"/>
</dbReference>
<keyword evidence="2" id="KW-0732">Signal</keyword>
<proteinExistence type="predicted"/>
<dbReference type="RefSeq" id="WP_050369129.1">
    <property type="nucleotide sequence ID" value="NZ_KQ257800.1"/>
</dbReference>
<dbReference type="InterPro" id="IPR025711">
    <property type="entry name" value="PepSY"/>
</dbReference>
<comment type="caution">
    <text evidence="4">The sequence shown here is derived from an EMBL/GenBank/DDBJ whole genome shotgun (WGS) entry which is preliminary data.</text>
</comment>
<reference evidence="5" key="1">
    <citation type="submission" date="2014-07" db="EMBL/GenBank/DDBJ databases">
        <title>Genome sequencing of plant-pathogenic Streptomyces species.</title>
        <authorList>
            <person name="Harrison J."/>
            <person name="Sapp M."/>
            <person name="Thwaites R."/>
            <person name="Studholme D.J."/>
        </authorList>
    </citation>
    <scope>NUCLEOTIDE SEQUENCE [LARGE SCALE GENOMIC DNA]</scope>
    <source>
        <strain evidence="5">NCPPB 4445</strain>
    </source>
</reference>
<dbReference type="EMBL" id="JPPY01000020">
    <property type="protein sequence ID" value="KND39592.1"/>
    <property type="molecule type" value="Genomic_DNA"/>
</dbReference>
<name>A0A0L0KN26_9ACTN</name>
<feature type="domain" description="PepSY" evidence="3">
    <location>
        <begin position="140"/>
        <end position="192"/>
    </location>
</feature>
<feature type="compositionally biased region" description="Basic and acidic residues" evidence="1">
    <location>
        <begin position="171"/>
        <end position="182"/>
    </location>
</feature>
<dbReference type="Proteomes" id="UP000037151">
    <property type="component" value="Unassembled WGS sequence"/>
</dbReference>
<feature type="domain" description="PepSY" evidence="3">
    <location>
        <begin position="66"/>
        <end position="124"/>
    </location>
</feature>
<organism evidence="4 5">
    <name type="scientific">Streptomyces acidiscabies</name>
    <dbReference type="NCBI Taxonomy" id="42234"/>
    <lineage>
        <taxon>Bacteria</taxon>
        <taxon>Bacillati</taxon>
        <taxon>Actinomycetota</taxon>
        <taxon>Actinomycetes</taxon>
        <taxon>Kitasatosporales</taxon>
        <taxon>Streptomycetaceae</taxon>
        <taxon>Streptomyces</taxon>
    </lineage>
</organism>
<evidence type="ECO:0000256" key="1">
    <source>
        <dbReference type="SAM" id="MobiDB-lite"/>
    </source>
</evidence>
<feature type="chain" id="PRO_5005542720" description="PepSY domain-containing protein" evidence="2">
    <location>
        <begin position="24"/>
        <end position="195"/>
    </location>
</feature>